<dbReference type="Gene3D" id="3.40.50.2000">
    <property type="entry name" value="Glycogen Phosphorylase B"/>
    <property type="match status" value="1"/>
</dbReference>
<dbReference type="AlphaFoldDB" id="A0AAV9L9T2"/>
<organism evidence="2 3">
    <name type="scientific">Solanum pinnatisectum</name>
    <name type="common">tansyleaf nightshade</name>
    <dbReference type="NCBI Taxonomy" id="50273"/>
    <lineage>
        <taxon>Eukaryota</taxon>
        <taxon>Viridiplantae</taxon>
        <taxon>Streptophyta</taxon>
        <taxon>Embryophyta</taxon>
        <taxon>Tracheophyta</taxon>
        <taxon>Spermatophyta</taxon>
        <taxon>Magnoliopsida</taxon>
        <taxon>eudicotyledons</taxon>
        <taxon>Gunneridae</taxon>
        <taxon>Pentapetalae</taxon>
        <taxon>asterids</taxon>
        <taxon>lamiids</taxon>
        <taxon>Solanales</taxon>
        <taxon>Solanaceae</taxon>
        <taxon>Solanoideae</taxon>
        <taxon>Solaneae</taxon>
        <taxon>Solanum</taxon>
    </lineage>
</organism>
<dbReference type="Proteomes" id="UP001311915">
    <property type="component" value="Unassembled WGS sequence"/>
</dbReference>
<dbReference type="EMBL" id="JAWPEI010000007">
    <property type="protein sequence ID" value="KAK4722042.1"/>
    <property type="molecule type" value="Genomic_DNA"/>
</dbReference>
<name>A0AAV9L9T2_9SOLN</name>
<protein>
    <submittedName>
        <fullName evidence="2">Uncharacterized protein</fullName>
    </submittedName>
</protein>
<dbReference type="PANTHER" id="PTHR48045:SF31">
    <property type="entry name" value="UDP-GLYCOSYLTRANSFERASE 76B1-LIKE"/>
    <property type="match status" value="1"/>
</dbReference>
<keyword evidence="3" id="KW-1185">Reference proteome</keyword>
<sequence>MNEQVIMHKLLEQVVVHKLLEHVAVHSKSSGSPQKQVLAHPAVAGFFTHCGWNSTFESILDEVPLICRPFLADQLVNVRSLIQIYKIGFEWEVMEKMVIEKTVRKLMLSEEGKDVKKRVADMQQSIVSGMQIDGTSYKNMKDLVDFISALPSWLPPPTPAVGAILSSNHIPSKCLHIFVACYLEKTTSP</sequence>
<dbReference type="SUPFAM" id="SSF53756">
    <property type="entry name" value="UDP-Glycosyltransferase/glycogen phosphorylase"/>
    <property type="match status" value="1"/>
</dbReference>
<proteinExistence type="predicted"/>
<reference evidence="2 3" key="1">
    <citation type="submission" date="2023-10" db="EMBL/GenBank/DDBJ databases">
        <title>Genome-Wide Identification Analysis in wild type Solanum Pinnatisectum Reveals Some Genes Defensing Phytophthora Infestans.</title>
        <authorList>
            <person name="Sun C."/>
        </authorList>
    </citation>
    <scope>NUCLEOTIDE SEQUENCE [LARGE SCALE GENOMIC DNA]</scope>
    <source>
        <strain evidence="2">LQN</strain>
        <tissue evidence="2">Leaf</tissue>
    </source>
</reference>
<evidence type="ECO:0000313" key="3">
    <source>
        <dbReference type="Proteomes" id="UP001311915"/>
    </source>
</evidence>
<evidence type="ECO:0000256" key="1">
    <source>
        <dbReference type="ARBA" id="ARBA00022679"/>
    </source>
</evidence>
<comment type="caution">
    <text evidence="2">The sequence shown here is derived from an EMBL/GenBank/DDBJ whole genome shotgun (WGS) entry which is preliminary data.</text>
</comment>
<dbReference type="GO" id="GO:0008194">
    <property type="term" value="F:UDP-glycosyltransferase activity"/>
    <property type="evidence" value="ECO:0007669"/>
    <property type="project" value="InterPro"/>
</dbReference>
<dbReference type="Pfam" id="PF00201">
    <property type="entry name" value="UDPGT"/>
    <property type="match status" value="1"/>
</dbReference>
<gene>
    <name evidence="2" type="ORF">R3W88_012275</name>
</gene>
<dbReference type="PANTHER" id="PTHR48045">
    <property type="entry name" value="UDP-GLYCOSYLTRANSFERASE 72B1"/>
    <property type="match status" value="1"/>
</dbReference>
<dbReference type="InterPro" id="IPR002213">
    <property type="entry name" value="UDP_glucos_trans"/>
</dbReference>
<keyword evidence="1" id="KW-0808">Transferase</keyword>
<evidence type="ECO:0000313" key="2">
    <source>
        <dbReference type="EMBL" id="KAK4722042.1"/>
    </source>
</evidence>
<accession>A0AAV9L9T2</accession>